<feature type="compositionally biased region" description="Acidic residues" evidence="1">
    <location>
        <begin position="112"/>
        <end position="146"/>
    </location>
</feature>
<gene>
    <name evidence="2" type="ORF">ABT322_31990</name>
</gene>
<evidence type="ECO:0000256" key="1">
    <source>
        <dbReference type="SAM" id="MobiDB-lite"/>
    </source>
</evidence>
<evidence type="ECO:0008006" key="4">
    <source>
        <dbReference type="Google" id="ProtNLM"/>
    </source>
</evidence>
<organism evidence="2 3">
    <name type="scientific">Streptomyces flaveolus</name>
    <dbReference type="NCBI Taxonomy" id="67297"/>
    <lineage>
        <taxon>Bacteria</taxon>
        <taxon>Bacillati</taxon>
        <taxon>Actinomycetota</taxon>
        <taxon>Actinomycetes</taxon>
        <taxon>Kitasatosporales</taxon>
        <taxon>Streptomycetaceae</taxon>
        <taxon>Streptomyces</taxon>
    </lineage>
</organism>
<proteinExistence type="predicted"/>
<dbReference type="EMBL" id="JBEPCV010000043">
    <property type="protein sequence ID" value="MER6908280.1"/>
    <property type="molecule type" value="Genomic_DNA"/>
</dbReference>
<evidence type="ECO:0000313" key="2">
    <source>
        <dbReference type="EMBL" id="MER6908280.1"/>
    </source>
</evidence>
<evidence type="ECO:0000313" key="3">
    <source>
        <dbReference type="Proteomes" id="UP001490330"/>
    </source>
</evidence>
<feature type="region of interest" description="Disordered" evidence="1">
    <location>
        <begin position="97"/>
        <end position="194"/>
    </location>
</feature>
<reference evidence="2 3" key="1">
    <citation type="submission" date="2024-06" db="EMBL/GenBank/DDBJ databases">
        <title>The Natural Products Discovery Center: Release of the First 8490 Sequenced Strains for Exploring Actinobacteria Biosynthetic Diversity.</title>
        <authorList>
            <person name="Kalkreuter E."/>
            <person name="Kautsar S.A."/>
            <person name="Yang D."/>
            <person name="Bader C.D."/>
            <person name="Teijaro C.N."/>
            <person name="Fluegel L."/>
            <person name="Davis C.M."/>
            <person name="Simpson J.R."/>
            <person name="Lauterbach L."/>
            <person name="Steele A.D."/>
            <person name="Gui C."/>
            <person name="Meng S."/>
            <person name="Li G."/>
            <person name="Viehrig K."/>
            <person name="Ye F."/>
            <person name="Su P."/>
            <person name="Kiefer A.F."/>
            <person name="Nichols A."/>
            <person name="Cepeda A.J."/>
            <person name="Yan W."/>
            <person name="Fan B."/>
            <person name="Jiang Y."/>
            <person name="Adhikari A."/>
            <person name="Zheng C.-J."/>
            <person name="Schuster L."/>
            <person name="Cowan T.M."/>
            <person name="Smanski M.J."/>
            <person name="Chevrette M.G."/>
            <person name="De Carvalho L.P.S."/>
            <person name="Shen B."/>
        </authorList>
    </citation>
    <scope>NUCLEOTIDE SEQUENCE [LARGE SCALE GENOMIC DNA]</scope>
    <source>
        <strain evidence="2 3">NPDC000632</strain>
    </source>
</reference>
<feature type="compositionally biased region" description="Basic residues" evidence="1">
    <location>
        <begin position="168"/>
        <end position="179"/>
    </location>
</feature>
<dbReference type="RefSeq" id="WP_350723505.1">
    <property type="nucleotide sequence ID" value="NZ_JBEPCO010000044.1"/>
</dbReference>
<name>A0ABV1VP71_9ACTN</name>
<protein>
    <recommendedName>
        <fullName evidence="4">Histone protein</fullName>
    </recommendedName>
</protein>
<dbReference type="Proteomes" id="UP001490330">
    <property type="component" value="Unassembled WGS sequence"/>
</dbReference>
<keyword evidence="3" id="KW-1185">Reference proteome</keyword>
<comment type="caution">
    <text evidence="2">The sequence shown here is derived from an EMBL/GenBank/DDBJ whole genome shotgun (WGS) entry which is preliminary data.</text>
</comment>
<accession>A0ABV1VP71</accession>
<sequence>MNDSKAALAAAMAGGYLLGRTKKARLAFAVGSYLAGRRLGLSPGQVLSQGLGRLQLAPAFQELSDQVRGELLTAGRTAVTAAANRRLAGLADTLRDRTDALNGGGRRGDGAQEPEDEYDDHDEYDEYDDATDEAEYFDDEEREEDREPAPAPPRKAPPRKAAPGGKPPAKKATAKKAAAKKAVPSGSPRGGGRG</sequence>